<name>A0A8C2J606_CYPCA</name>
<dbReference type="Gene3D" id="2.10.60.10">
    <property type="entry name" value="CD59"/>
    <property type="match status" value="1"/>
</dbReference>
<protein>
    <recommendedName>
        <fullName evidence="1">UPAR/Ly6 domain-containing protein</fullName>
    </recommendedName>
</protein>
<dbReference type="InterPro" id="IPR045860">
    <property type="entry name" value="Snake_toxin-like_sf"/>
</dbReference>
<accession>A0A8C2J606</accession>
<organism evidence="2 3">
    <name type="scientific">Cyprinus carpio</name>
    <name type="common">Common carp</name>
    <dbReference type="NCBI Taxonomy" id="7962"/>
    <lineage>
        <taxon>Eukaryota</taxon>
        <taxon>Metazoa</taxon>
        <taxon>Chordata</taxon>
        <taxon>Craniata</taxon>
        <taxon>Vertebrata</taxon>
        <taxon>Euteleostomi</taxon>
        <taxon>Actinopterygii</taxon>
        <taxon>Neopterygii</taxon>
        <taxon>Teleostei</taxon>
        <taxon>Ostariophysi</taxon>
        <taxon>Cypriniformes</taxon>
        <taxon>Cyprinidae</taxon>
        <taxon>Cyprininae</taxon>
        <taxon>Cyprinus</taxon>
    </lineage>
</organism>
<sequence>MTKSQFDRPVITLDYCLFYCTHSVTHRNTVGTLLGCGVQEEVHFSRTSDVNAVSSHVLGHRQDLIVMVSQLLHHLKPKALLRKAVRYEAIMSVMSLTCYTCMFPAISPLDCLKFPQECPVGQRCLASTAVGVKGSVSIVLYERSCALPSQCDQHGEKHAAGIKFNYTNECCDTDLCNTAVPISSPRWTGAVLSLCSLVLLLQLG</sequence>
<evidence type="ECO:0000313" key="3">
    <source>
        <dbReference type="Proteomes" id="UP000694701"/>
    </source>
</evidence>
<dbReference type="AlphaFoldDB" id="A0A8C2J606"/>
<dbReference type="Proteomes" id="UP000694701">
    <property type="component" value="Unplaced"/>
</dbReference>
<dbReference type="Ensembl" id="ENSCCRT00020097716.1">
    <property type="protein sequence ID" value="ENSCCRP00020089379.1"/>
    <property type="gene ID" value="ENSCCRG00020041023.1"/>
</dbReference>
<dbReference type="SUPFAM" id="SSF57302">
    <property type="entry name" value="Snake toxin-like"/>
    <property type="match status" value="1"/>
</dbReference>
<dbReference type="InterPro" id="IPR016054">
    <property type="entry name" value="LY6_UPA_recep-like"/>
</dbReference>
<dbReference type="Pfam" id="PF00021">
    <property type="entry name" value="UPAR_LY6"/>
    <property type="match status" value="1"/>
</dbReference>
<feature type="domain" description="UPAR/Ly6" evidence="1">
    <location>
        <begin position="95"/>
        <end position="178"/>
    </location>
</feature>
<evidence type="ECO:0000313" key="2">
    <source>
        <dbReference type="Ensembl" id="ENSCCRP00020089379.1"/>
    </source>
</evidence>
<reference evidence="2" key="1">
    <citation type="submission" date="2025-08" db="UniProtKB">
        <authorList>
            <consortium name="Ensembl"/>
        </authorList>
    </citation>
    <scope>IDENTIFICATION</scope>
</reference>
<proteinExistence type="predicted"/>
<evidence type="ECO:0000259" key="1">
    <source>
        <dbReference type="Pfam" id="PF00021"/>
    </source>
</evidence>